<feature type="region of interest" description="Disordered" evidence="5">
    <location>
        <begin position="303"/>
        <end position="368"/>
    </location>
</feature>
<proteinExistence type="predicted"/>
<evidence type="ECO:0000313" key="9">
    <source>
        <dbReference type="Proteomes" id="UP001190700"/>
    </source>
</evidence>
<keyword evidence="6" id="KW-0812">Transmembrane</keyword>
<feature type="transmembrane region" description="Helical" evidence="6">
    <location>
        <begin position="1129"/>
        <end position="1146"/>
    </location>
</feature>
<evidence type="ECO:0000259" key="7">
    <source>
        <dbReference type="Pfam" id="PF07699"/>
    </source>
</evidence>
<dbReference type="GO" id="GO:0005930">
    <property type="term" value="C:axoneme"/>
    <property type="evidence" value="ECO:0007669"/>
    <property type="project" value="UniProtKB-SubCell"/>
</dbReference>
<comment type="subcellular location">
    <subcellularLocation>
        <location evidence="1">Cell envelope</location>
    </subcellularLocation>
    <subcellularLocation>
        <location evidence="2">Cytoplasm</location>
        <location evidence="2">Cytoskeleton</location>
        <location evidence="2">Cilium axoneme</location>
    </subcellularLocation>
</comment>
<feature type="transmembrane region" description="Helical" evidence="6">
    <location>
        <begin position="1464"/>
        <end position="1485"/>
    </location>
</feature>
<accession>A0AAE0GWA8</accession>
<dbReference type="FunFam" id="3.80.10.10:FF:000041">
    <property type="entry name" value="LRR receptor-like serine/threonine-protein kinase ERECTA"/>
    <property type="match status" value="1"/>
</dbReference>
<keyword evidence="6" id="KW-0472">Membrane</keyword>
<feature type="region of interest" description="Disordered" evidence="5">
    <location>
        <begin position="1306"/>
        <end position="1327"/>
    </location>
</feature>
<evidence type="ECO:0000256" key="3">
    <source>
        <dbReference type="ARBA" id="ARBA00022614"/>
    </source>
</evidence>
<keyword evidence="9" id="KW-1185">Reference proteome</keyword>
<dbReference type="Pfam" id="PF07699">
    <property type="entry name" value="Ephrin_rec_like"/>
    <property type="match status" value="1"/>
</dbReference>
<evidence type="ECO:0000256" key="5">
    <source>
        <dbReference type="SAM" id="MobiDB-lite"/>
    </source>
</evidence>
<keyword evidence="4" id="KW-0677">Repeat</keyword>
<dbReference type="SMART" id="SM01411">
    <property type="entry name" value="Ephrin_rec_like"/>
    <property type="match status" value="2"/>
</dbReference>
<keyword evidence="3" id="KW-0433">Leucine-rich repeat</keyword>
<feature type="transmembrane region" description="Helical" evidence="6">
    <location>
        <begin position="1870"/>
        <end position="1887"/>
    </location>
</feature>
<feature type="compositionally biased region" description="Low complexity" evidence="5">
    <location>
        <begin position="303"/>
        <end position="314"/>
    </location>
</feature>
<dbReference type="InterPro" id="IPR032675">
    <property type="entry name" value="LRR_dom_sf"/>
</dbReference>
<feature type="transmembrane region" description="Helical" evidence="6">
    <location>
        <begin position="1405"/>
        <end position="1426"/>
    </location>
</feature>
<dbReference type="Gene3D" id="3.80.10.10">
    <property type="entry name" value="Ribonuclease Inhibitor"/>
    <property type="match status" value="1"/>
</dbReference>
<comment type="caution">
    <text evidence="8">The sequence shown here is derived from an EMBL/GenBank/DDBJ whole genome shotgun (WGS) entry which is preliminary data.</text>
</comment>
<feature type="domain" description="Tyrosine-protein kinase ephrin type A/B receptor-like" evidence="7">
    <location>
        <begin position="903"/>
        <end position="939"/>
    </location>
</feature>
<keyword evidence="6" id="KW-1133">Transmembrane helix</keyword>
<dbReference type="Proteomes" id="UP001190700">
    <property type="component" value="Unassembled WGS sequence"/>
</dbReference>
<gene>
    <name evidence="8" type="ORF">CYMTET_7021</name>
</gene>
<feature type="transmembrane region" description="Helical" evidence="6">
    <location>
        <begin position="1807"/>
        <end position="1829"/>
    </location>
</feature>
<dbReference type="CDD" id="cd00185">
    <property type="entry name" value="TNFRSF"/>
    <property type="match status" value="1"/>
</dbReference>
<protein>
    <recommendedName>
        <fullName evidence="7">Tyrosine-protein kinase ephrin type A/B receptor-like domain-containing protein</fullName>
    </recommendedName>
</protein>
<name>A0AAE0GWA8_9CHLO</name>
<feature type="compositionally biased region" description="Low complexity" evidence="5">
    <location>
        <begin position="1306"/>
        <end position="1317"/>
    </location>
</feature>
<feature type="transmembrane region" description="Helical" evidence="6">
    <location>
        <begin position="1560"/>
        <end position="1580"/>
    </location>
</feature>
<evidence type="ECO:0000256" key="4">
    <source>
        <dbReference type="ARBA" id="ARBA00022737"/>
    </source>
</evidence>
<evidence type="ECO:0000313" key="8">
    <source>
        <dbReference type="EMBL" id="KAK3285372.1"/>
    </source>
</evidence>
<dbReference type="SUPFAM" id="SSF52058">
    <property type="entry name" value="L domain-like"/>
    <property type="match status" value="1"/>
</dbReference>
<dbReference type="InterPro" id="IPR051848">
    <property type="entry name" value="PGIP"/>
</dbReference>
<dbReference type="PANTHER" id="PTHR48059">
    <property type="entry name" value="POLYGALACTURONASE INHIBITOR 1"/>
    <property type="match status" value="1"/>
</dbReference>
<dbReference type="EMBL" id="LGRX02001858">
    <property type="protein sequence ID" value="KAK3285372.1"/>
    <property type="molecule type" value="Genomic_DNA"/>
</dbReference>
<reference evidence="8 9" key="1">
    <citation type="journal article" date="2015" name="Genome Biol. Evol.">
        <title>Comparative Genomics of a Bacterivorous Green Alga Reveals Evolutionary Causalities and Consequences of Phago-Mixotrophic Mode of Nutrition.</title>
        <authorList>
            <person name="Burns J.A."/>
            <person name="Paasch A."/>
            <person name="Narechania A."/>
            <person name="Kim E."/>
        </authorList>
    </citation>
    <scope>NUCLEOTIDE SEQUENCE [LARGE SCALE GENOMIC DNA]</scope>
    <source>
        <strain evidence="8 9">PLY_AMNH</strain>
    </source>
</reference>
<feature type="region of interest" description="Disordered" evidence="5">
    <location>
        <begin position="1973"/>
        <end position="1999"/>
    </location>
</feature>
<organism evidence="8 9">
    <name type="scientific">Cymbomonas tetramitiformis</name>
    <dbReference type="NCBI Taxonomy" id="36881"/>
    <lineage>
        <taxon>Eukaryota</taxon>
        <taxon>Viridiplantae</taxon>
        <taxon>Chlorophyta</taxon>
        <taxon>Pyramimonadophyceae</taxon>
        <taxon>Pyramimonadales</taxon>
        <taxon>Pyramimonadaceae</taxon>
        <taxon>Cymbomonas</taxon>
    </lineage>
</organism>
<feature type="compositionally biased region" description="Basic and acidic residues" evidence="5">
    <location>
        <begin position="1318"/>
        <end position="1327"/>
    </location>
</feature>
<feature type="region of interest" description="Disordered" evidence="5">
    <location>
        <begin position="1674"/>
        <end position="1706"/>
    </location>
</feature>
<feature type="transmembrane region" description="Helical" evidence="6">
    <location>
        <begin position="1836"/>
        <end position="1858"/>
    </location>
</feature>
<feature type="transmembrane region" description="Helical" evidence="6">
    <location>
        <begin position="1506"/>
        <end position="1530"/>
    </location>
</feature>
<dbReference type="PANTHER" id="PTHR48059:SF30">
    <property type="entry name" value="OS06G0587000 PROTEIN"/>
    <property type="match status" value="1"/>
</dbReference>
<dbReference type="Gene3D" id="2.10.50.10">
    <property type="entry name" value="Tumor Necrosis Factor Receptor, subunit A, domain 2"/>
    <property type="match status" value="1"/>
</dbReference>
<dbReference type="InterPro" id="IPR011641">
    <property type="entry name" value="Tyr-kin_ephrin_A/B_rcpt-like"/>
</dbReference>
<sequence length="2051" mass="224724">MRQREGAGWEPGGRDLRNLGINSLIGTVPTELGELTAMTYMNLGITSLIGTVPTELGELTAMTVLNLFINSLIGTVPTELGELTAMVYMSFYSNSLTGTVPTELGELTVMTELNIDYNSLRGTVPTELGELTVLLHINLQINSLTGTVPTELGELTAMTYMHLYVNSLTGTVPTELGELTAMTAMSLKINSLRGTVPTELGELTAMTALRTNCHDDLAHDLTHVKANCHTHDAAQYFPSDCDPQSLTHDLTHSRAFTFADAWADYHTPDVISRQQQSCYISEEISYQCQPVRLLSSVSSLPSSSSTVCSPTLASPRDSTAAPTFGGHNKPPPAPYPPPLSAPPPPPPPPCLPPPPPPGFAALPVTRSPEESEATTVAFTFGGDDVVMFACQLDEGPMTKCTSPREVTWLVAGNHTFAVNATLESGVVLKKEHRWTVAPRLRFAADAVHARLNTQNLRTEFLELQSTSFEAIYVTSSDFFIEQVLSWENVAAYTSKGTRGVFEVILDASQVNGTATRNFTVVVVVADNHAVDFTSVINATILVAVYAQSTLLLMPPSGDVVPFSGQQAYVVVAGQEPTIIHPYIINVGTGVSAHDGGAACSSATRFSITARDNQTWVSVEPNNGTLTTTGDVQTLRIVFLQMHKHSVTNQIATFHITNTVDGVVYVQELRVLLTVVSDVISNRSMATRADAGLALQTGGSAKWTVTPLDRFGNALAEGDDNFLVDVFRTELHPGTRKELDGQPAAHFNESTGRYTSQVDSMIPYGAYVVYVRFVDREQQQEALEELPAWNWTDPQGCALQNTPLEYNFSPASCNEEFDRQVADELGLSCECMAGYYNAASDTDGQVSCEACGYGRYGPLSTTHGRDEACRLCNYEGATDGHTTLRSDEVSQEECVCAEGYHHAPDELRRCTPCEPGYYQDQLNSSSCTACPIGTHSEETGRVDVCSEECVEREVAPMEGLAKCLSCAPNTHAEYTCLFNGSWYMDRAFCHEFAADTLQAVCVCNDGFYQSDTDKGGELVNQTCERCSEGAQCNYGLMRGLASYWRGHTGHTKFYKCNPDDICLGEVTSETYETDAMLHRYFETGQVEVLESTQLSSCREGHDAVLCGACQDGWALGDDGYCKDCGTKRALWVYVLLGVSLLLLVAWLQRPFYQDVELVAREKALSVVRQARASSASSLTQIRHLSVSALQKLRATNKAQKLPKSWNVPPNWQKATGRDHGDVCMSAGGLELERVAILRNQGSILEAAPNIASHVVSPAGCEERAGTAAGAVDDISREASGDAHGKPGQASRMDLYAAMAADTQTSIRMRRMQSSSSRSSTDDTVEKSSKVNRIADEELVKGNCTSSKRNPRAILKVLKDEQIRENVSTLADHAEVDIPADSAPATEPDGHTPAEQLGLDLKSLTQLATVLLSFSQILASFGTVYNVAWPHGFLSLLRSLQMFNFSIPSISGLPDAGCSLGGLTFLTWHAMCILTPFAGVAFMWIVAAVSFRTQQKKYLTNLIEYKMFIIRTTCFILYISYICISTIMLSYFNCVAVHHEYYLVSDLRVQCWVGPHRRNIPLAVLGVLLYPIGLPAFFYMFMRKQRVPWLAKMKQRAYLLHAARIILDPTYATREFSQDPIFALETITFDELSALVAKMERASGNTRNSELGNDGNQPAHVTGTNALMHLTRIASPTTSTTLAPPRRDTGAAPTDTHHHSRHTRTCSSDAVRDPEMLIDQLLQWMSVNHGDMRYSLRVYWNVAAATNHGEEEKCGEMPVRSQWARLEAEALMHAGFIFGAYHVEVWWYDVGDLLRKQCLACAIVFLDDVSITQIIVGMTICFSAICVNLSLHPDATPLVQMFTTATHGVLLYTLVLGIYLTCMETTGVADLLIWPVLLVYVGFFVYVAFSPRHIKEPPMHRNTEMPSVHDADGDDDEHVHTTVDGGNGDITTRSLSLAMSEMFDYDYEVTVLDSLRSASMQDESEIEVNNPLSDLNRHTAHRSPGAADIDNDRGGGIGSGSIRMHHRRSIAMTESDDCEHAAGMHHLSNDVHGSVPGTEIRRMNPLYAEIQQR</sequence>
<feature type="compositionally biased region" description="Pro residues" evidence="5">
    <location>
        <begin position="329"/>
        <end position="358"/>
    </location>
</feature>
<evidence type="ECO:0000256" key="1">
    <source>
        <dbReference type="ARBA" id="ARBA00004196"/>
    </source>
</evidence>
<evidence type="ECO:0000256" key="6">
    <source>
        <dbReference type="SAM" id="Phobius"/>
    </source>
</evidence>
<evidence type="ECO:0000256" key="2">
    <source>
        <dbReference type="ARBA" id="ARBA00004430"/>
    </source>
</evidence>